<dbReference type="EMBL" id="DVMZ01000085">
    <property type="protein sequence ID" value="HIU59101.1"/>
    <property type="molecule type" value="Genomic_DNA"/>
</dbReference>
<dbReference type="AlphaFoldDB" id="A0A9D1MF53"/>
<evidence type="ECO:0000256" key="7">
    <source>
        <dbReference type="SAM" id="Phobius"/>
    </source>
</evidence>
<dbReference type="InterPro" id="IPR002528">
    <property type="entry name" value="MATE_fam"/>
</dbReference>
<feature type="transmembrane region" description="Helical" evidence="7">
    <location>
        <begin position="130"/>
        <end position="151"/>
    </location>
</feature>
<evidence type="ECO:0000313" key="8">
    <source>
        <dbReference type="EMBL" id="HIU59101.1"/>
    </source>
</evidence>
<feature type="transmembrane region" description="Helical" evidence="7">
    <location>
        <begin position="367"/>
        <end position="384"/>
    </location>
</feature>
<feature type="transmembrane region" description="Helical" evidence="7">
    <location>
        <begin position="51"/>
        <end position="74"/>
    </location>
</feature>
<dbReference type="PANTHER" id="PTHR43549">
    <property type="entry name" value="MULTIDRUG RESISTANCE PROTEIN YPNP-RELATED"/>
    <property type="match status" value="1"/>
</dbReference>
<dbReference type="PANTHER" id="PTHR43549:SF3">
    <property type="entry name" value="MULTIDRUG RESISTANCE PROTEIN YPNP-RELATED"/>
    <property type="match status" value="1"/>
</dbReference>
<keyword evidence="3" id="KW-1003">Cell membrane</keyword>
<dbReference type="CDD" id="cd13138">
    <property type="entry name" value="MATE_yoeA_like"/>
    <property type="match status" value="1"/>
</dbReference>
<feature type="transmembrane region" description="Helical" evidence="7">
    <location>
        <begin position="94"/>
        <end position="118"/>
    </location>
</feature>
<accession>A0A9D1MF53</accession>
<dbReference type="GO" id="GO:0042910">
    <property type="term" value="F:xenobiotic transmembrane transporter activity"/>
    <property type="evidence" value="ECO:0007669"/>
    <property type="project" value="InterPro"/>
</dbReference>
<keyword evidence="4 7" id="KW-0812">Transmembrane</keyword>
<keyword evidence="2" id="KW-0813">Transport</keyword>
<feature type="transmembrane region" description="Helical" evidence="7">
    <location>
        <begin position="163"/>
        <end position="186"/>
    </location>
</feature>
<evidence type="ECO:0000256" key="3">
    <source>
        <dbReference type="ARBA" id="ARBA00022475"/>
    </source>
</evidence>
<organism evidence="8 9">
    <name type="scientific">Candidatus Scatosoma pullistercoris</name>
    <dbReference type="NCBI Taxonomy" id="2840934"/>
    <lineage>
        <taxon>Bacteria</taxon>
        <taxon>Bacillati</taxon>
        <taxon>Bacillota</taxon>
        <taxon>Clostridia</taxon>
        <taxon>Candidatus Scatosoma</taxon>
    </lineage>
</organism>
<feature type="transmembrane region" description="Helical" evidence="7">
    <location>
        <begin position="316"/>
        <end position="338"/>
    </location>
</feature>
<feature type="transmembrane region" description="Helical" evidence="7">
    <location>
        <begin position="12"/>
        <end position="31"/>
    </location>
</feature>
<evidence type="ECO:0000256" key="5">
    <source>
        <dbReference type="ARBA" id="ARBA00022989"/>
    </source>
</evidence>
<gene>
    <name evidence="8" type="ORF">IAC57_03260</name>
</gene>
<dbReference type="NCBIfam" id="TIGR00797">
    <property type="entry name" value="matE"/>
    <property type="match status" value="1"/>
</dbReference>
<evidence type="ECO:0000256" key="4">
    <source>
        <dbReference type="ARBA" id="ARBA00022692"/>
    </source>
</evidence>
<feature type="transmembrane region" description="Helical" evidence="7">
    <location>
        <begin position="192"/>
        <end position="213"/>
    </location>
</feature>
<dbReference type="Proteomes" id="UP000824081">
    <property type="component" value="Unassembled WGS sequence"/>
</dbReference>
<protein>
    <submittedName>
        <fullName evidence="8">MATE family efflux transporter</fullName>
    </submittedName>
</protein>
<proteinExistence type="predicted"/>
<keyword evidence="5 7" id="KW-1133">Transmembrane helix</keyword>
<dbReference type="GO" id="GO:0005886">
    <property type="term" value="C:plasma membrane"/>
    <property type="evidence" value="ECO:0007669"/>
    <property type="project" value="UniProtKB-SubCell"/>
</dbReference>
<evidence type="ECO:0000256" key="1">
    <source>
        <dbReference type="ARBA" id="ARBA00004651"/>
    </source>
</evidence>
<evidence type="ECO:0000256" key="6">
    <source>
        <dbReference type="ARBA" id="ARBA00023136"/>
    </source>
</evidence>
<feature type="non-terminal residue" evidence="8">
    <location>
        <position position="391"/>
    </location>
</feature>
<reference evidence="8" key="1">
    <citation type="submission" date="2020-10" db="EMBL/GenBank/DDBJ databases">
        <authorList>
            <person name="Gilroy R."/>
        </authorList>
    </citation>
    <scope>NUCLEOTIDE SEQUENCE</scope>
    <source>
        <strain evidence="8">11687</strain>
    </source>
</reference>
<name>A0A9D1MF53_9FIRM</name>
<dbReference type="Pfam" id="PF01554">
    <property type="entry name" value="MatE"/>
    <property type="match status" value="2"/>
</dbReference>
<comment type="subcellular location">
    <subcellularLocation>
        <location evidence="1">Cell membrane</location>
        <topology evidence="1">Multi-pass membrane protein</topology>
    </subcellularLocation>
</comment>
<dbReference type="InterPro" id="IPR052031">
    <property type="entry name" value="Membrane_Transporter-Flippase"/>
</dbReference>
<evidence type="ECO:0000256" key="2">
    <source>
        <dbReference type="ARBA" id="ARBA00022448"/>
    </source>
</evidence>
<evidence type="ECO:0000313" key="9">
    <source>
        <dbReference type="Proteomes" id="UP000824081"/>
    </source>
</evidence>
<keyword evidence="6 7" id="KW-0472">Membrane</keyword>
<reference evidence="8" key="2">
    <citation type="journal article" date="2021" name="PeerJ">
        <title>Extensive microbial diversity within the chicken gut microbiome revealed by metagenomics and culture.</title>
        <authorList>
            <person name="Gilroy R."/>
            <person name="Ravi A."/>
            <person name="Getino M."/>
            <person name="Pursley I."/>
            <person name="Horton D.L."/>
            <person name="Alikhan N.F."/>
            <person name="Baker D."/>
            <person name="Gharbi K."/>
            <person name="Hall N."/>
            <person name="Watson M."/>
            <person name="Adriaenssens E.M."/>
            <person name="Foster-Nyarko E."/>
            <person name="Jarju S."/>
            <person name="Secka A."/>
            <person name="Antonio M."/>
            <person name="Oren A."/>
            <person name="Chaudhuri R.R."/>
            <person name="La Ragione R."/>
            <person name="Hildebrand F."/>
            <person name="Pallen M.J."/>
        </authorList>
    </citation>
    <scope>NUCLEOTIDE SEQUENCE</scope>
    <source>
        <strain evidence="8">11687</strain>
    </source>
</reference>
<sequence length="391" mass="42389">MTRNLTKGSPFRLILSFILPVLIGNIFQQLYNMADTFIVGHTVSSDAMAGVGSTGSVTFLVLGFASGLTAGFAVRTSQRFGARDEAGVRRSVAVSLELCLVLAALLMAIAMPLCGPLLRLMQTPEKYFGYAYWYLFVCFGGIGAIILYNIAAATLRAVGDTRAPLVILIASACLNVGLDLLFIVVFRMRYTGAAAATVLSQFLSGVGGIFYMFRTYPELRPGRADWKIDRRLWRGHIALGLPMALQFSITAIGSIIQQTSLNTLDSSLPGVVTAYTAASKISNLASTPFDAIGVTFATYAGQNYGAKEYGRIRDGVFAGMCYCVLLWAIGLFFCTVFGRSLTALFLDRNTGDAALYYEEMLGYASKYLIFQSAFFGPLGIIFVYRNTLQGI</sequence>
<dbReference type="GO" id="GO:0015297">
    <property type="term" value="F:antiporter activity"/>
    <property type="evidence" value="ECO:0007669"/>
    <property type="project" value="InterPro"/>
</dbReference>
<comment type="caution">
    <text evidence="8">The sequence shown here is derived from an EMBL/GenBank/DDBJ whole genome shotgun (WGS) entry which is preliminary data.</text>
</comment>